<reference evidence="1 2" key="1">
    <citation type="submission" date="2019-05" db="EMBL/GenBank/DDBJ databases">
        <title>Another draft genome of Portunus trituberculatus and its Hox gene families provides insights of decapod evolution.</title>
        <authorList>
            <person name="Jeong J.-H."/>
            <person name="Song I."/>
            <person name="Kim S."/>
            <person name="Choi T."/>
            <person name="Kim D."/>
            <person name="Ryu S."/>
            <person name="Kim W."/>
        </authorList>
    </citation>
    <scope>NUCLEOTIDE SEQUENCE [LARGE SCALE GENOMIC DNA]</scope>
    <source>
        <tissue evidence="1">Muscle</tissue>
    </source>
</reference>
<comment type="caution">
    <text evidence="1">The sequence shown here is derived from an EMBL/GenBank/DDBJ whole genome shotgun (WGS) entry which is preliminary data.</text>
</comment>
<sequence>MPVDTSLAIKLNPDKSEFSPYLQQHPALRKTVLGDRLEYQNKYCHGWTELRCYQPLFLTLCLAISLILKSSADVLSLLIVNLSHCQQIKGIKNGKILNTVELPAWTTDELVGKDSLHPCEAAYFSPESLQEDSAVFG</sequence>
<protein>
    <submittedName>
        <fullName evidence="1">Uncharacterized protein</fullName>
    </submittedName>
</protein>
<name>A0A5B7CL62_PORTR</name>
<accession>A0A5B7CL62</accession>
<keyword evidence="2" id="KW-1185">Reference proteome</keyword>
<dbReference type="Proteomes" id="UP000324222">
    <property type="component" value="Unassembled WGS sequence"/>
</dbReference>
<proteinExistence type="predicted"/>
<organism evidence="1 2">
    <name type="scientific">Portunus trituberculatus</name>
    <name type="common">Swimming crab</name>
    <name type="synonym">Neptunus trituberculatus</name>
    <dbReference type="NCBI Taxonomy" id="210409"/>
    <lineage>
        <taxon>Eukaryota</taxon>
        <taxon>Metazoa</taxon>
        <taxon>Ecdysozoa</taxon>
        <taxon>Arthropoda</taxon>
        <taxon>Crustacea</taxon>
        <taxon>Multicrustacea</taxon>
        <taxon>Malacostraca</taxon>
        <taxon>Eumalacostraca</taxon>
        <taxon>Eucarida</taxon>
        <taxon>Decapoda</taxon>
        <taxon>Pleocyemata</taxon>
        <taxon>Brachyura</taxon>
        <taxon>Eubrachyura</taxon>
        <taxon>Portunoidea</taxon>
        <taxon>Portunidae</taxon>
        <taxon>Portuninae</taxon>
        <taxon>Portunus</taxon>
    </lineage>
</organism>
<gene>
    <name evidence="1" type="ORF">E2C01_000906</name>
</gene>
<dbReference type="EMBL" id="VSRR010000025">
    <property type="protein sequence ID" value="MPC08323.1"/>
    <property type="molecule type" value="Genomic_DNA"/>
</dbReference>
<evidence type="ECO:0000313" key="1">
    <source>
        <dbReference type="EMBL" id="MPC08323.1"/>
    </source>
</evidence>
<dbReference type="AlphaFoldDB" id="A0A5B7CL62"/>
<evidence type="ECO:0000313" key="2">
    <source>
        <dbReference type="Proteomes" id="UP000324222"/>
    </source>
</evidence>